<dbReference type="GO" id="GO:0005975">
    <property type="term" value="P:carbohydrate metabolic process"/>
    <property type="evidence" value="ECO:0007669"/>
    <property type="project" value="InterPro"/>
</dbReference>
<feature type="domain" description="NodB homology" evidence="2">
    <location>
        <begin position="103"/>
        <end position="344"/>
    </location>
</feature>
<dbReference type="InterPro" id="IPR002509">
    <property type="entry name" value="NODB_dom"/>
</dbReference>
<accession>A0A840IC28</accession>
<gene>
    <name evidence="3" type="ORF">BDZ31_001227</name>
</gene>
<dbReference type="SUPFAM" id="SSF88713">
    <property type="entry name" value="Glycoside hydrolase/deacetylase"/>
    <property type="match status" value="1"/>
</dbReference>
<evidence type="ECO:0000256" key="1">
    <source>
        <dbReference type="ARBA" id="ARBA00022729"/>
    </source>
</evidence>
<dbReference type="RefSeq" id="WP_183339991.1">
    <property type="nucleotide sequence ID" value="NZ_JACHNU010000001.1"/>
</dbReference>
<dbReference type="Pfam" id="PF01522">
    <property type="entry name" value="Polysacc_deac_1"/>
    <property type="match status" value="1"/>
</dbReference>
<sequence length="344" mass="36352">MSGARPPLVAALRRRLRPVKRALVGPAGLLLGLLLRATSRKLGVALVFHRVGDPPGDPAVELVPAQATALVRGQLALLARHYRVVPASELRAAAARRRRFERFPVALTFDDDWAGHAAVALPLLRAAGMRATFFLSGATLERPFDFWYERLQQAVDAGIAVPPHVPSTARERIHALAAEVERLPAAERDALVAAIAERLGPPPAEGLPAAAVAALVADGHEIGFHTRRHDTLPFLDDDGLAAALRDGREALAAAVGRPVDTIAYPSGKADARVVAAAADAGFREAWTTMPTAVGPDSPPLWLGRVYPPQEERGRLALVLARALLDARGASATPPAPTAQLTTAA</sequence>
<keyword evidence="4" id="KW-1185">Reference proteome</keyword>
<name>A0A840IC28_9ACTN</name>
<dbReference type="InterPro" id="IPR051398">
    <property type="entry name" value="Polysacch_Deacetylase"/>
</dbReference>
<evidence type="ECO:0000313" key="4">
    <source>
        <dbReference type="Proteomes" id="UP000585272"/>
    </source>
</evidence>
<dbReference type="GO" id="GO:0016810">
    <property type="term" value="F:hydrolase activity, acting on carbon-nitrogen (but not peptide) bonds"/>
    <property type="evidence" value="ECO:0007669"/>
    <property type="project" value="InterPro"/>
</dbReference>
<proteinExistence type="predicted"/>
<dbReference type="PROSITE" id="PS51677">
    <property type="entry name" value="NODB"/>
    <property type="match status" value="1"/>
</dbReference>
<dbReference type="CDD" id="cd10918">
    <property type="entry name" value="CE4_NodB_like_5s_6s"/>
    <property type="match status" value="1"/>
</dbReference>
<dbReference type="InterPro" id="IPR011330">
    <property type="entry name" value="Glyco_hydro/deAcase_b/a-brl"/>
</dbReference>
<evidence type="ECO:0000259" key="2">
    <source>
        <dbReference type="PROSITE" id="PS51677"/>
    </source>
</evidence>
<comment type="caution">
    <text evidence="3">The sequence shown here is derived from an EMBL/GenBank/DDBJ whole genome shotgun (WGS) entry which is preliminary data.</text>
</comment>
<dbReference type="AlphaFoldDB" id="A0A840IC28"/>
<evidence type="ECO:0000313" key="3">
    <source>
        <dbReference type="EMBL" id="MBB4661654.1"/>
    </source>
</evidence>
<dbReference type="PANTHER" id="PTHR34216:SF11">
    <property type="entry name" value="CHITOOLIGOSACCHARIDE DEACETYLASE"/>
    <property type="match status" value="1"/>
</dbReference>
<dbReference type="PANTHER" id="PTHR34216">
    <property type="match status" value="1"/>
</dbReference>
<dbReference type="Gene3D" id="3.20.20.370">
    <property type="entry name" value="Glycoside hydrolase/deacetylase"/>
    <property type="match status" value="1"/>
</dbReference>
<protein>
    <submittedName>
        <fullName evidence="3">Peptidoglycan/xylan/chitin deacetylase (PgdA/CDA1 family)</fullName>
    </submittedName>
</protein>
<reference evidence="3 4" key="1">
    <citation type="submission" date="2020-08" db="EMBL/GenBank/DDBJ databases">
        <title>Genomic Encyclopedia of Archaeal and Bacterial Type Strains, Phase II (KMG-II): from individual species to whole genera.</title>
        <authorList>
            <person name="Goeker M."/>
        </authorList>
    </citation>
    <scope>NUCLEOTIDE SEQUENCE [LARGE SCALE GENOMIC DNA]</scope>
    <source>
        <strain evidence="3 4">DSM 23288</strain>
    </source>
</reference>
<dbReference type="EMBL" id="JACHNU010000001">
    <property type="protein sequence ID" value="MBB4661654.1"/>
    <property type="molecule type" value="Genomic_DNA"/>
</dbReference>
<organism evidence="3 4">
    <name type="scientific">Conexibacter arvalis</name>
    <dbReference type="NCBI Taxonomy" id="912552"/>
    <lineage>
        <taxon>Bacteria</taxon>
        <taxon>Bacillati</taxon>
        <taxon>Actinomycetota</taxon>
        <taxon>Thermoleophilia</taxon>
        <taxon>Solirubrobacterales</taxon>
        <taxon>Conexibacteraceae</taxon>
        <taxon>Conexibacter</taxon>
    </lineage>
</organism>
<keyword evidence="1" id="KW-0732">Signal</keyword>
<dbReference type="Proteomes" id="UP000585272">
    <property type="component" value="Unassembled WGS sequence"/>
</dbReference>